<dbReference type="AlphaFoldDB" id="A0A0D1JWJ6"/>
<dbReference type="Proteomes" id="UP000032289">
    <property type="component" value="Unassembled WGS sequence"/>
</dbReference>
<sequence>MKKLAWIISGLLFLSILIGLVVWSQTQPKLPVASQADLQVNLQPGSAHAVASQLNTYQRRVLKLSQGMVTSANATDDQNRIIYTIRTTNVSTELINFGLKHEQAQVQVQKLTDKVLGAMRAGGVTQPGLEIRILNRSGDALKILKIE</sequence>
<comment type="caution">
    <text evidence="1">The sequence shown here is derived from an EMBL/GenBank/DDBJ whole genome shotgun (WGS) entry which is preliminary data.</text>
</comment>
<proteinExistence type="predicted"/>
<organism evidence="1 2">
    <name type="scientific">Weissella cibaria</name>
    <dbReference type="NCBI Taxonomy" id="137591"/>
    <lineage>
        <taxon>Bacteria</taxon>
        <taxon>Bacillati</taxon>
        <taxon>Bacillota</taxon>
        <taxon>Bacilli</taxon>
        <taxon>Lactobacillales</taxon>
        <taxon>Lactobacillaceae</taxon>
        <taxon>Weissella</taxon>
    </lineage>
</organism>
<dbReference type="RefSeq" id="WP_043940557.1">
    <property type="nucleotide sequence ID" value="NZ_JWHT01000006.1"/>
</dbReference>
<accession>A0A0D1JWJ6</accession>
<protein>
    <submittedName>
        <fullName evidence="1">Uncharacterized protein</fullName>
    </submittedName>
</protein>
<evidence type="ECO:0000313" key="1">
    <source>
        <dbReference type="EMBL" id="KIU25583.1"/>
    </source>
</evidence>
<evidence type="ECO:0000313" key="2">
    <source>
        <dbReference type="Proteomes" id="UP000032289"/>
    </source>
</evidence>
<reference evidence="1 2" key="1">
    <citation type="journal article" date="2015" name="Microbiology (Mosc.)">
        <title>Genomics of the Weissella cibaria species with an examination of its metabolic traits.</title>
        <authorList>
            <person name="Lynch K.M."/>
            <person name="Lucid A."/>
            <person name="Arendt E.K."/>
            <person name="Sleator R.D."/>
            <person name="Lucey B."/>
            <person name="Coffey A."/>
        </authorList>
    </citation>
    <scope>NUCLEOTIDE SEQUENCE [LARGE SCALE GENOMIC DNA]</scope>
    <source>
        <strain evidence="1 2">AB3b</strain>
    </source>
</reference>
<dbReference type="EMBL" id="JWHT01000006">
    <property type="protein sequence ID" value="KIU25583.1"/>
    <property type="molecule type" value="Genomic_DNA"/>
</dbReference>
<name>A0A0D1JWJ6_9LACO</name>
<gene>
    <name evidence="1" type="ORF">ab3b_00190</name>
</gene>
<dbReference type="PATRIC" id="fig|137591.24.peg.193"/>